<reference evidence="3 4" key="1">
    <citation type="submission" date="2024-11" db="EMBL/GenBank/DDBJ databases">
        <title>Chromosome-level genome assembly of the freshwater bivalve Anodonta woodiana.</title>
        <authorList>
            <person name="Chen X."/>
        </authorList>
    </citation>
    <scope>NUCLEOTIDE SEQUENCE [LARGE SCALE GENOMIC DNA]</scope>
    <source>
        <strain evidence="3">MN2024</strain>
        <tissue evidence="3">Gills</tissue>
    </source>
</reference>
<dbReference type="Pfam" id="PF00059">
    <property type="entry name" value="Lectin_C"/>
    <property type="match status" value="1"/>
</dbReference>
<dbReference type="Gene3D" id="3.10.100.10">
    <property type="entry name" value="Mannose-Binding Protein A, subunit A"/>
    <property type="match status" value="1"/>
</dbReference>
<comment type="caution">
    <text evidence="3">The sequence shown here is derived from an EMBL/GenBank/DDBJ whole genome shotgun (WGS) entry which is preliminary data.</text>
</comment>
<dbReference type="InterPro" id="IPR016187">
    <property type="entry name" value="CTDL_fold"/>
</dbReference>
<evidence type="ECO:0000256" key="1">
    <source>
        <dbReference type="SAM" id="SignalP"/>
    </source>
</evidence>
<feature type="chain" id="PRO_5044854549" description="C-type lectin domain-containing protein" evidence="1">
    <location>
        <begin position="21"/>
        <end position="188"/>
    </location>
</feature>
<sequence>MNIRFLLFLIVEQTFLAVDAKKNYYRILHKYVSELQNEIHKMNEITDISPCPDAYSLFRGPDGPFCYKFDYTCANWTEARETCQVEGGDLLNPREDTISFFASFIPRTLGNNACTNTFWIGLSDKDIEGDWRTVRGIVFSSQSTRWSMYHPKGISDYDCALIDVIGNSPIKSASCSNIGHPLCQIFLN</sequence>
<dbReference type="SUPFAM" id="SSF56436">
    <property type="entry name" value="C-type lectin-like"/>
    <property type="match status" value="1"/>
</dbReference>
<feature type="domain" description="C-type lectin" evidence="2">
    <location>
        <begin position="62"/>
        <end position="184"/>
    </location>
</feature>
<keyword evidence="1" id="KW-0732">Signal</keyword>
<keyword evidence="4" id="KW-1185">Reference proteome</keyword>
<dbReference type="AlphaFoldDB" id="A0ABD3UI06"/>
<dbReference type="PANTHER" id="PTHR22801:SF63">
    <property type="entry name" value="C-TYPE LECTIN DOMAIN-CONTAINING PROTEIN"/>
    <property type="match status" value="1"/>
</dbReference>
<dbReference type="EMBL" id="JBJQND010000016">
    <property type="protein sequence ID" value="KAL3848610.1"/>
    <property type="molecule type" value="Genomic_DNA"/>
</dbReference>
<organism evidence="3 4">
    <name type="scientific">Sinanodonta woodiana</name>
    <name type="common">Chinese pond mussel</name>
    <name type="synonym">Anodonta woodiana</name>
    <dbReference type="NCBI Taxonomy" id="1069815"/>
    <lineage>
        <taxon>Eukaryota</taxon>
        <taxon>Metazoa</taxon>
        <taxon>Spiralia</taxon>
        <taxon>Lophotrochozoa</taxon>
        <taxon>Mollusca</taxon>
        <taxon>Bivalvia</taxon>
        <taxon>Autobranchia</taxon>
        <taxon>Heteroconchia</taxon>
        <taxon>Palaeoheterodonta</taxon>
        <taxon>Unionida</taxon>
        <taxon>Unionoidea</taxon>
        <taxon>Unionidae</taxon>
        <taxon>Unioninae</taxon>
        <taxon>Sinanodonta</taxon>
    </lineage>
</organism>
<dbReference type="InterPro" id="IPR001304">
    <property type="entry name" value="C-type_lectin-like"/>
</dbReference>
<name>A0ABD3UI06_SINWO</name>
<dbReference type="PROSITE" id="PS50041">
    <property type="entry name" value="C_TYPE_LECTIN_2"/>
    <property type="match status" value="1"/>
</dbReference>
<dbReference type="PANTHER" id="PTHR22801">
    <property type="entry name" value="LITHOSTATHINE"/>
    <property type="match status" value="1"/>
</dbReference>
<dbReference type="InterPro" id="IPR016186">
    <property type="entry name" value="C-type_lectin-like/link_sf"/>
</dbReference>
<dbReference type="Proteomes" id="UP001634394">
    <property type="component" value="Unassembled WGS sequence"/>
</dbReference>
<dbReference type="InterPro" id="IPR050801">
    <property type="entry name" value="Ca-Dep_Lectins_ImmuneDev"/>
</dbReference>
<gene>
    <name evidence="3" type="ORF">ACJMK2_019459</name>
</gene>
<evidence type="ECO:0000259" key="2">
    <source>
        <dbReference type="PROSITE" id="PS50041"/>
    </source>
</evidence>
<feature type="signal peptide" evidence="1">
    <location>
        <begin position="1"/>
        <end position="20"/>
    </location>
</feature>
<accession>A0ABD3UI06</accession>
<protein>
    <recommendedName>
        <fullName evidence="2">C-type lectin domain-containing protein</fullName>
    </recommendedName>
</protein>
<proteinExistence type="predicted"/>
<evidence type="ECO:0000313" key="4">
    <source>
        <dbReference type="Proteomes" id="UP001634394"/>
    </source>
</evidence>
<evidence type="ECO:0000313" key="3">
    <source>
        <dbReference type="EMBL" id="KAL3848610.1"/>
    </source>
</evidence>
<dbReference type="SMART" id="SM00034">
    <property type="entry name" value="CLECT"/>
    <property type="match status" value="1"/>
</dbReference>
<dbReference type="CDD" id="cd00037">
    <property type="entry name" value="CLECT"/>
    <property type="match status" value="1"/>
</dbReference>